<dbReference type="OrthoDB" id="3798564at2759"/>
<reference evidence="3" key="1">
    <citation type="journal article" date="2017" name="bioRxiv">
        <title>Conservation of a gene cluster reveals novel cercosporin biosynthetic mechanisms and extends production to the genus Colletotrichum.</title>
        <authorList>
            <person name="de Jonge R."/>
            <person name="Ebert M.K."/>
            <person name="Huitt-Roehl C.R."/>
            <person name="Pal P."/>
            <person name="Suttle J.C."/>
            <person name="Spanner R.E."/>
            <person name="Neubauer J.D."/>
            <person name="Jurick W.M.II."/>
            <person name="Stott K.A."/>
            <person name="Secor G.A."/>
            <person name="Thomma B.P.H.J."/>
            <person name="Van de Peer Y."/>
            <person name="Townsend C.A."/>
            <person name="Bolton M.D."/>
        </authorList>
    </citation>
    <scope>NUCLEOTIDE SEQUENCE [LARGE SCALE GENOMIC DNA]</scope>
    <source>
        <strain evidence="3">CBS538.71</strain>
    </source>
</reference>
<dbReference type="AlphaFoldDB" id="A0A2S6C7M4"/>
<proteinExistence type="predicted"/>
<dbReference type="STRING" id="357750.A0A2S6C7M4"/>
<dbReference type="Proteomes" id="UP000237631">
    <property type="component" value="Unassembled WGS sequence"/>
</dbReference>
<accession>A0A2S6C7M4</accession>
<comment type="caution">
    <text evidence="2">The sequence shown here is derived from an EMBL/GenBank/DDBJ whole genome shotgun (WGS) entry which is preliminary data.</text>
</comment>
<dbReference type="EMBL" id="PNEN01000534">
    <property type="protein sequence ID" value="PPJ55683.1"/>
    <property type="molecule type" value="Genomic_DNA"/>
</dbReference>
<keyword evidence="3" id="KW-1185">Reference proteome</keyword>
<evidence type="ECO:0000313" key="2">
    <source>
        <dbReference type="EMBL" id="PPJ55683.1"/>
    </source>
</evidence>
<evidence type="ECO:0000256" key="1">
    <source>
        <dbReference type="SAM" id="MobiDB-lite"/>
    </source>
</evidence>
<sequence length="730" mass="80636">MGQRHQLFAVAKVASRYRVLAAIHHQWLYGEAAVARALQILKLFQANAPLLRQDLQHANQVDWQSIKPRPDRTMAERRAMTSGERAQEREAELANETQFPIITTCLMVGTAKRQDGYSRVHLLPITTSLKDCDNNDGFSVFDITDPESPRYCFVLGEDSEPMNYGDTEYVQSMSPIGPREYLACYNAEKQDDSEDDEEGADDEESRWDSRVTSAYIGLEANPLVREMRDYALIDVGALVETWPNENFPSPHAGSGASRSEEDGVTRGNDPVSQHSLREKAMSSVIAQAMEDEEGELAWLADAEQLSTFPDVALKHLKAAPNTIATTGGFNLLCRALRGRQNVDLSMFHQLTPEQLLRTVSELQDSPNKIKLTLPCLELTPEHVRQLAHASNVAEIRFGNTGGLELSSLIEAASGAGLESISHPAIYKTALAAANQNPEELSQLATDSIRRTLHGDPLCQAIWIGTSRHHNEQKVIPRLASGAVAWAQLFAKNSSAGRMDHFAAIGSYTLPSMDHIVSIPLHDAPTSIQELLPRLYNTFGGAVIGADTSFLSYADLGSLLAMSLSFNDNGQIAPLPAALFASYQGKGRSTVEPSPLVKPIVQGEWTMLVTQEKDMGIEYLSVRSSSVRHCFVTRDEDGNLICRTLEEFLKLLPSTEGAQGDPIEASDLAARLKRIAFSRRWTAETKLTVGDCEIEEVKEAIKATEMYNKHNEDWMQGDGGMYLAAHRNSRW</sequence>
<evidence type="ECO:0000313" key="3">
    <source>
        <dbReference type="Proteomes" id="UP000237631"/>
    </source>
</evidence>
<protein>
    <submittedName>
        <fullName evidence="2">Uncharacterized protein</fullName>
    </submittedName>
</protein>
<feature type="region of interest" description="Disordered" evidence="1">
    <location>
        <begin position="246"/>
        <end position="276"/>
    </location>
</feature>
<gene>
    <name evidence="2" type="ORF">CBER1_05877</name>
</gene>
<name>A0A2S6C7M4_9PEZI</name>
<organism evidence="2 3">
    <name type="scientific">Cercospora berteroae</name>
    <dbReference type="NCBI Taxonomy" id="357750"/>
    <lineage>
        <taxon>Eukaryota</taxon>
        <taxon>Fungi</taxon>
        <taxon>Dikarya</taxon>
        <taxon>Ascomycota</taxon>
        <taxon>Pezizomycotina</taxon>
        <taxon>Dothideomycetes</taxon>
        <taxon>Dothideomycetidae</taxon>
        <taxon>Mycosphaerellales</taxon>
        <taxon>Mycosphaerellaceae</taxon>
        <taxon>Cercospora</taxon>
    </lineage>
</organism>